<dbReference type="GO" id="GO:0022627">
    <property type="term" value="C:cytosolic small ribosomal subunit"/>
    <property type="evidence" value="ECO:0007669"/>
    <property type="project" value="TreeGrafter"/>
</dbReference>
<sequence>MLTNVFLGRFLGAFFKTSGKEKLPDYVDYVMTNIAEELAPYHEDWLYMCCGSFDKHIYIHSPIFVSTVRKIYGVAKNSGSCPSSWFHGSRTVGRDTLKTLEDKRWLCFDCPRVQVP</sequence>
<dbReference type="Proteomes" id="UP000675881">
    <property type="component" value="Chromosome 10"/>
</dbReference>
<keyword evidence="3" id="KW-0687">Ribonucleoprotein</keyword>
<keyword evidence="5" id="KW-1185">Reference proteome</keyword>
<dbReference type="EMBL" id="HG994589">
    <property type="protein sequence ID" value="CAF2794676.1"/>
    <property type="molecule type" value="Genomic_DNA"/>
</dbReference>
<dbReference type="SMART" id="SM01413">
    <property type="entry name" value="Ribosomal_S19e"/>
    <property type="match status" value="1"/>
</dbReference>
<dbReference type="SUPFAM" id="SSF46785">
    <property type="entry name" value="Winged helix' DNA-binding domain"/>
    <property type="match status" value="1"/>
</dbReference>
<proteinExistence type="inferred from homology"/>
<dbReference type="InterPro" id="IPR036390">
    <property type="entry name" value="WH_DNA-bd_sf"/>
</dbReference>
<dbReference type="GO" id="GO:0000028">
    <property type="term" value="P:ribosomal small subunit assembly"/>
    <property type="evidence" value="ECO:0007669"/>
    <property type="project" value="TreeGrafter"/>
</dbReference>
<evidence type="ECO:0000256" key="1">
    <source>
        <dbReference type="ARBA" id="ARBA00010014"/>
    </source>
</evidence>
<name>A0A7R8H0R6_LEPSM</name>
<dbReference type="InterPro" id="IPR001266">
    <property type="entry name" value="Ribosomal_eS19"/>
</dbReference>
<evidence type="ECO:0000256" key="3">
    <source>
        <dbReference type="ARBA" id="ARBA00023274"/>
    </source>
</evidence>
<dbReference type="AlphaFoldDB" id="A0A7R8H0R6"/>
<comment type="similarity">
    <text evidence="1">Belongs to the eukaryotic ribosomal protein eS19 family.</text>
</comment>
<dbReference type="PANTHER" id="PTHR11710">
    <property type="entry name" value="40S RIBOSOMAL PROTEIN S19"/>
    <property type="match status" value="1"/>
</dbReference>
<dbReference type="GO" id="GO:0003735">
    <property type="term" value="F:structural constituent of ribosome"/>
    <property type="evidence" value="ECO:0007669"/>
    <property type="project" value="InterPro"/>
</dbReference>
<evidence type="ECO:0000313" key="5">
    <source>
        <dbReference type="Proteomes" id="UP000675881"/>
    </source>
</evidence>
<keyword evidence="2" id="KW-0689">Ribosomal protein</keyword>
<dbReference type="InterPro" id="IPR036388">
    <property type="entry name" value="WH-like_DNA-bd_sf"/>
</dbReference>
<evidence type="ECO:0000256" key="2">
    <source>
        <dbReference type="ARBA" id="ARBA00022980"/>
    </source>
</evidence>
<gene>
    <name evidence="4" type="ORF">LSAA_2429</name>
</gene>
<protein>
    <submittedName>
        <fullName evidence="4">(salmon louse) hypothetical protein</fullName>
    </submittedName>
</protein>
<dbReference type="Pfam" id="PF01090">
    <property type="entry name" value="Ribosomal_S19e"/>
    <property type="match status" value="1"/>
</dbReference>
<dbReference type="OrthoDB" id="428974at2759"/>
<dbReference type="GO" id="GO:0006412">
    <property type="term" value="P:translation"/>
    <property type="evidence" value="ECO:0007669"/>
    <property type="project" value="InterPro"/>
</dbReference>
<dbReference type="GO" id="GO:0003723">
    <property type="term" value="F:RNA binding"/>
    <property type="evidence" value="ECO:0007669"/>
    <property type="project" value="TreeGrafter"/>
</dbReference>
<dbReference type="PANTHER" id="PTHR11710:SF0">
    <property type="entry name" value="40S RIBOSOMAL PROTEIN S19"/>
    <property type="match status" value="1"/>
</dbReference>
<dbReference type="Gene3D" id="1.10.10.10">
    <property type="entry name" value="Winged helix-like DNA-binding domain superfamily/Winged helix DNA-binding domain"/>
    <property type="match status" value="1"/>
</dbReference>
<organism evidence="4 5">
    <name type="scientific">Lepeophtheirus salmonis</name>
    <name type="common">Salmon louse</name>
    <name type="synonym">Caligus salmonis</name>
    <dbReference type="NCBI Taxonomy" id="72036"/>
    <lineage>
        <taxon>Eukaryota</taxon>
        <taxon>Metazoa</taxon>
        <taxon>Ecdysozoa</taxon>
        <taxon>Arthropoda</taxon>
        <taxon>Crustacea</taxon>
        <taxon>Multicrustacea</taxon>
        <taxon>Hexanauplia</taxon>
        <taxon>Copepoda</taxon>
        <taxon>Siphonostomatoida</taxon>
        <taxon>Caligidae</taxon>
        <taxon>Lepeophtheirus</taxon>
    </lineage>
</organism>
<reference evidence="4" key="1">
    <citation type="submission" date="2021-02" db="EMBL/GenBank/DDBJ databases">
        <authorList>
            <person name="Bekaert M."/>
        </authorList>
    </citation>
    <scope>NUCLEOTIDE SEQUENCE</scope>
    <source>
        <strain evidence="4">IoA-00</strain>
    </source>
</reference>
<evidence type="ECO:0000313" key="4">
    <source>
        <dbReference type="EMBL" id="CAF2794676.1"/>
    </source>
</evidence>
<accession>A0A7R8H0R6</accession>